<reference evidence="1" key="1">
    <citation type="submission" date="2022-09" db="EMBL/GenBank/DDBJ databases">
        <title>Isolation and characterization of 3-chlorobenzoate degrading bacteria from soils in Shizuoka.</title>
        <authorList>
            <person name="Ifat A."/>
            <person name="Ogawa N."/>
            <person name="Kimbara K."/>
            <person name="Moriuchi R."/>
            <person name="Dohra H."/>
            <person name="Shintani M."/>
        </authorList>
    </citation>
    <scope>NUCLEOTIDE SEQUENCE</scope>
    <source>
        <strain evidence="1">19CS4-2</strain>
    </source>
</reference>
<dbReference type="AlphaFoldDB" id="A0AA37MJL3"/>
<organism evidence="1 2">
    <name type="scientific">Caballeronia novacaledonica</name>
    <dbReference type="NCBI Taxonomy" id="1544861"/>
    <lineage>
        <taxon>Bacteria</taxon>
        <taxon>Pseudomonadati</taxon>
        <taxon>Pseudomonadota</taxon>
        <taxon>Betaproteobacteria</taxon>
        <taxon>Burkholderiales</taxon>
        <taxon>Burkholderiaceae</taxon>
        <taxon>Caballeronia</taxon>
    </lineage>
</organism>
<protein>
    <submittedName>
        <fullName evidence="1">Uncharacterized protein</fullName>
    </submittedName>
</protein>
<comment type="caution">
    <text evidence="1">The sequence shown here is derived from an EMBL/GenBank/DDBJ whole genome shotgun (WGS) entry which is preliminary data.</text>
</comment>
<gene>
    <name evidence="1" type="ORF">CBA19CS42_36560</name>
</gene>
<sequence length="156" mass="17054">MDFEAWMDFFGTSQDDLSLNAALAAAGVRKVPKLDEESTSVQFALKGHGLELIMTDEATLKALDDQDVGEGPLILSGVLAKFGASERDPYRGSLPFGIAADMSQDSLRKLLGKPTETETKPPSDVWIGKQREISVRYAKDCQSFTRLSVRLPGVEF</sequence>
<evidence type="ECO:0000313" key="1">
    <source>
        <dbReference type="EMBL" id="GJH30150.1"/>
    </source>
</evidence>
<dbReference type="RefSeq" id="WP_238217838.1">
    <property type="nucleotide sequence ID" value="NZ_BPUS01000032.1"/>
</dbReference>
<dbReference type="Proteomes" id="UP001055111">
    <property type="component" value="Unassembled WGS sequence"/>
</dbReference>
<dbReference type="EMBL" id="BPUS01000032">
    <property type="protein sequence ID" value="GJH30150.1"/>
    <property type="molecule type" value="Genomic_DNA"/>
</dbReference>
<evidence type="ECO:0000313" key="2">
    <source>
        <dbReference type="Proteomes" id="UP001055111"/>
    </source>
</evidence>
<accession>A0AA37MJL3</accession>
<proteinExistence type="predicted"/>
<name>A0AA37MJL3_9BURK</name>